<evidence type="ECO:0000256" key="3">
    <source>
        <dbReference type="ARBA" id="ARBA00022722"/>
    </source>
</evidence>
<dbReference type="SUPFAM" id="SSF55486">
    <property type="entry name" value="Metalloproteases ('zincins'), catalytic domain"/>
    <property type="match status" value="1"/>
</dbReference>
<dbReference type="NCBIfam" id="TIGR00099">
    <property type="entry name" value="Cof-subfamily"/>
    <property type="match status" value="1"/>
</dbReference>
<dbReference type="GO" id="GO:0006364">
    <property type="term" value="P:rRNA processing"/>
    <property type="evidence" value="ECO:0007669"/>
    <property type="project" value="InterPro"/>
</dbReference>
<dbReference type="SFLD" id="SFLDG01140">
    <property type="entry name" value="C2.B:_Phosphomannomutase_and_P"/>
    <property type="match status" value="1"/>
</dbReference>
<dbReference type="InterPro" id="IPR006379">
    <property type="entry name" value="HAD-SF_hydro_IIB"/>
</dbReference>
<keyword evidence="8" id="KW-0732">Signal</keyword>
<keyword evidence="4" id="KW-0479">Metal-binding</keyword>
<dbReference type="Pfam" id="PF02130">
    <property type="entry name" value="YbeY"/>
    <property type="match status" value="1"/>
</dbReference>
<evidence type="ECO:0000256" key="2">
    <source>
        <dbReference type="ARBA" id="ARBA00010875"/>
    </source>
</evidence>
<dbReference type="Proteomes" id="UP000244005">
    <property type="component" value="Unassembled WGS sequence"/>
</dbReference>
<evidence type="ECO:0000256" key="8">
    <source>
        <dbReference type="SAM" id="SignalP"/>
    </source>
</evidence>
<evidence type="ECO:0000256" key="4">
    <source>
        <dbReference type="ARBA" id="ARBA00022723"/>
    </source>
</evidence>
<dbReference type="PROSITE" id="PS01229">
    <property type="entry name" value="COF_2"/>
    <property type="match status" value="1"/>
</dbReference>
<sequence>MVLLRSLLAAGAATASPAISTRQIFVAQWRSSARREYFANSWILAARERNIVAQRFTEAYKKRGQQVAETLKCSLRRNFDICRKGRRGEKVSHRVQCQSTFASSKELSISFPVSVDEATTVDSNLEALLKQLEIDGPSAVKLAVEELELEKETETVELSLLLCDDGYMQKLNKEWLGKDSPTDVLSFPQDQAPGMTPILLLGDVIISLETAAKQAEERGHSLLDELRILLVHGLLHVIGFDHELGPDDSQEMEDKETQILSKLGWKGKGLISAVSNSVMEESNGSTTSGGRSLDGKIRRPPKAGFKILFCDMDGTLLNSKSRISDATRDALNAVLAKGVQVIIATGKTRHGAMAALDPVGLVGENGVISLKHPGVFTQGLQVYGRGGSVIHSAVLDPEVVQEALTYSLEKSIPSVGFSDNRIVTLFRHSLTDVLHTVYLEPKAEVIPSLRDLMESCPIQKLLFYSTPEDIKYKIRPYWAENVRGRATLVQALDDMLEILPPGQSKGAGVKLLLDNLGVHPEEIMAIGDGENDIEMLELAGWGVAMANGSKRTKEVADAQTSSNDEDGAAEAFHRYILS</sequence>
<dbReference type="SFLD" id="SFLDS00003">
    <property type="entry name" value="Haloacid_Dehalogenase"/>
    <property type="match status" value="1"/>
</dbReference>
<keyword evidence="3" id="KW-0540">Nuclease</keyword>
<dbReference type="GO" id="GO:0004222">
    <property type="term" value="F:metalloendopeptidase activity"/>
    <property type="evidence" value="ECO:0007669"/>
    <property type="project" value="InterPro"/>
</dbReference>
<dbReference type="Gramene" id="Mp5g02890.1">
    <property type="protein sequence ID" value="Mp5g02890.1.cds"/>
    <property type="gene ID" value="Mp5g02890"/>
</dbReference>
<comment type="similarity">
    <text evidence="2">Belongs to the endoribonuclease YbeY family.</text>
</comment>
<dbReference type="OrthoDB" id="27226at2759"/>
<evidence type="ECO:0000256" key="5">
    <source>
        <dbReference type="ARBA" id="ARBA00022759"/>
    </source>
</evidence>
<dbReference type="PROSITE" id="PS01228">
    <property type="entry name" value="COF_1"/>
    <property type="match status" value="1"/>
</dbReference>
<accession>A0A2R6W9C5</accession>
<dbReference type="InterPro" id="IPR000150">
    <property type="entry name" value="Cof"/>
</dbReference>
<dbReference type="GO" id="GO:0004521">
    <property type="term" value="F:RNA endonuclease activity"/>
    <property type="evidence" value="ECO:0000318"/>
    <property type="project" value="GO_Central"/>
</dbReference>
<evidence type="ECO:0000256" key="1">
    <source>
        <dbReference type="ARBA" id="ARBA00001947"/>
    </source>
</evidence>
<dbReference type="SUPFAM" id="SSF56784">
    <property type="entry name" value="HAD-like"/>
    <property type="match status" value="1"/>
</dbReference>
<evidence type="ECO:0000256" key="6">
    <source>
        <dbReference type="ARBA" id="ARBA00022801"/>
    </source>
</evidence>
<evidence type="ECO:0000313" key="9">
    <source>
        <dbReference type="EMBL" id="PTQ30461.1"/>
    </source>
</evidence>
<dbReference type="PANTHER" id="PTHR46986">
    <property type="entry name" value="ENDORIBONUCLEASE YBEY, CHLOROPLASTIC"/>
    <property type="match status" value="1"/>
</dbReference>
<organism evidence="9 10">
    <name type="scientific">Marchantia polymorpha</name>
    <name type="common">Common liverwort</name>
    <name type="synonym">Marchantia aquatica</name>
    <dbReference type="NCBI Taxonomy" id="3197"/>
    <lineage>
        <taxon>Eukaryota</taxon>
        <taxon>Viridiplantae</taxon>
        <taxon>Streptophyta</taxon>
        <taxon>Embryophyta</taxon>
        <taxon>Marchantiophyta</taxon>
        <taxon>Marchantiopsida</taxon>
        <taxon>Marchantiidae</taxon>
        <taxon>Marchantiales</taxon>
        <taxon>Marchantiaceae</taxon>
        <taxon>Marchantia</taxon>
    </lineage>
</organism>
<dbReference type="CDD" id="cd07516">
    <property type="entry name" value="HAD_Pase"/>
    <property type="match status" value="1"/>
</dbReference>
<reference evidence="10" key="1">
    <citation type="journal article" date="2017" name="Cell">
        <title>Insights into land plant evolution garnered from the Marchantia polymorpha genome.</title>
        <authorList>
            <person name="Bowman J.L."/>
            <person name="Kohchi T."/>
            <person name="Yamato K.T."/>
            <person name="Jenkins J."/>
            <person name="Shu S."/>
            <person name="Ishizaki K."/>
            <person name="Yamaoka S."/>
            <person name="Nishihama R."/>
            <person name="Nakamura Y."/>
            <person name="Berger F."/>
            <person name="Adam C."/>
            <person name="Aki S.S."/>
            <person name="Althoff F."/>
            <person name="Araki T."/>
            <person name="Arteaga-Vazquez M.A."/>
            <person name="Balasubrmanian S."/>
            <person name="Barry K."/>
            <person name="Bauer D."/>
            <person name="Boehm C.R."/>
            <person name="Briginshaw L."/>
            <person name="Caballero-Perez J."/>
            <person name="Catarino B."/>
            <person name="Chen F."/>
            <person name="Chiyoda S."/>
            <person name="Chovatia M."/>
            <person name="Davies K.M."/>
            <person name="Delmans M."/>
            <person name="Demura T."/>
            <person name="Dierschke T."/>
            <person name="Dolan L."/>
            <person name="Dorantes-Acosta A.E."/>
            <person name="Eklund D.M."/>
            <person name="Florent S.N."/>
            <person name="Flores-Sandoval E."/>
            <person name="Fujiyama A."/>
            <person name="Fukuzawa H."/>
            <person name="Galik B."/>
            <person name="Grimanelli D."/>
            <person name="Grimwood J."/>
            <person name="Grossniklaus U."/>
            <person name="Hamada T."/>
            <person name="Haseloff J."/>
            <person name="Hetherington A.J."/>
            <person name="Higo A."/>
            <person name="Hirakawa Y."/>
            <person name="Hundley H.N."/>
            <person name="Ikeda Y."/>
            <person name="Inoue K."/>
            <person name="Inoue S.I."/>
            <person name="Ishida S."/>
            <person name="Jia Q."/>
            <person name="Kakita M."/>
            <person name="Kanazawa T."/>
            <person name="Kawai Y."/>
            <person name="Kawashima T."/>
            <person name="Kennedy M."/>
            <person name="Kinose K."/>
            <person name="Kinoshita T."/>
            <person name="Kohara Y."/>
            <person name="Koide E."/>
            <person name="Komatsu K."/>
            <person name="Kopischke S."/>
            <person name="Kubo M."/>
            <person name="Kyozuka J."/>
            <person name="Lagercrantz U."/>
            <person name="Lin S.S."/>
            <person name="Lindquist E."/>
            <person name="Lipzen A.M."/>
            <person name="Lu C.W."/>
            <person name="De Luna E."/>
            <person name="Martienssen R.A."/>
            <person name="Minamino N."/>
            <person name="Mizutani M."/>
            <person name="Mizutani M."/>
            <person name="Mochizuki N."/>
            <person name="Monte I."/>
            <person name="Mosher R."/>
            <person name="Nagasaki H."/>
            <person name="Nakagami H."/>
            <person name="Naramoto S."/>
            <person name="Nishitani K."/>
            <person name="Ohtani M."/>
            <person name="Okamoto T."/>
            <person name="Okumura M."/>
            <person name="Phillips J."/>
            <person name="Pollak B."/>
            <person name="Reinders A."/>
            <person name="Rovekamp M."/>
            <person name="Sano R."/>
            <person name="Sawa S."/>
            <person name="Schmid M.W."/>
            <person name="Shirakawa M."/>
            <person name="Solano R."/>
            <person name="Spunde A."/>
            <person name="Suetsugu N."/>
            <person name="Sugano S."/>
            <person name="Sugiyama A."/>
            <person name="Sun R."/>
            <person name="Suzuki Y."/>
            <person name="Takenaka M."/>
            <person name="Takezawa D."/>
            <person name="Tomogane H."/>
            <person name="Tsuzuki M."/>
            <person name="Ueda T."/>
            <person name="Umeda M."/>
            <person name="Ward J.M."/>
            <person name="Watanabe Y."/>
            <person name="Yazaki K."/>
            <person name="Yokoyama R."/>
            <person name="Yoshitake Y."/>
            <person name="Yotsui I."/>
            <person name="Zachgo S."/>
            <person name="Schmutz J."/>
        </authorList>
    </citation>
    <scope>NUCLEOTIDE SEQUENCE [LARGE SCALE GENOMIC DNA]</scope>
    <source>
        <strain evidence="10">Tak-1</strain>
    </source>
</reference>
<dbReference type="Gene3D" id="3.40.390.30">
    <property type="entry name" value="Metalloproteases ('zincins'), catalytic domain"/>
    <property type="match status" value="1"/>
</dbReference>
<dbReference type="Pfam" id="PF08282">
    <property type="entry name" value="Hydrolase_3"/>
    <property type="match status" value="1"/>
</dbReference>
<protein>
    <submittedName>
        <fullName evidence="9">Uncharacterized protein</fullName>
    </submittedName>
</protein>
<dbReference type="PANTHER" id="PTHR46986:SF1">
    <property type="entry name" value="ENDORIBONUCLEASE YBEY, CHLOROPLASTIC"/>
    <property type="match status" value="1"/>
</dbReference>
<dbReference type="NCBIfam" id="TIGR00043">
    <property type="entry name" value="rRNA maturation RNase YbeY"/>
    <property type="match status" value="1"/>
</dbReference>
<dbReference type="Gene3D" id="3.40.50.1000">
    <property type="entry name" value="HAD superfamily/HAD-like"/>
    <property type="match status" value="1"/>
</dbReference>
<gene>
    <name evidence="9" type="ORF">MARPO_0124s0034</name>
</gene>
<keyword evidence="10" id="KW-1185">Reference proteome</keyword>
<keyword evidence="7" id="KW-0862">Zinc</keyword>
<keyword evidence="6" id="KW-0378">Hydrolase</keyword>
<evidence type="ECO:0000313" key="10">
    <source>
        <dbReference type="Proteomes" id="UP000244005"/>
    </source>
</evidence>
<dbReference type="Gene3D" id="3.30.1240.10">
    <property type="match status" value="1"/>
</dbReference>
<proteinExistence type="inferred from homology"/>
<name>A0A2R6W9C5_MARPO</name>
<comment type="cofactor">
    <cofactor evidence="1">
        <name>Zn(2+)</name>
        <dbReference type="ChEBI" id="CHEBI:29105"/>
    </cofactor>
</comment>
<keyword evidence="5" id="KW-0255">Endonuclease</keyword>
<dbReference type="GO" id="GO:0046872">
    <property type="term" value="F:metal ion binding"/>
    <property type="evidence" value="ECO:0007669"/>
    <property type="project" value="UniProtKB-KW"/>
</dbReference>
<dbReference type="InterPro" id="IPR036412">
    <property type="entry name" value="HAD-like_sf"/>
</dbReference>
<evidence type="ECO:0000256" key="7">
    <source>
        <dbReference type="ARBA" id="ARBA00022833"/>
    </source>
</evidence>
<dbReference type="HAMAP" id="MF_00009">
    <property type="entry name" value="Endoribonucl_YbeY"/>
    <property type="match status" value="1"/>
</dbReference>
<dbReference type="NCBIfam" id="TIGR01484">
    <property type="entry name" value="HAD-SF-IIB"/>
    <property type="match status" value="1"/>
</dbReference>
<dbReference type="AlphaFoldDB" id="A0A2R6W9C5"/>
<feature type="chain" id="PRO_5015328460" evidence="8">
    <location>
        <begin position="16"/>
        <end position="578"/>
    </location>
</feature>
<feature type="signal peptide" evidence="8">
    <location>
        <begin position="1"/>
        <end position="15"/>
    </location>
</feature>
<dbReference type="InterPro" id="IPR002036">
    <property type="entry name" value="YbeY"/>
</dbReference>
<dbReference type="InterPro" id="IPR023214">
    <property type="entry name" value="HAD_sf"/>
</dbReference>
<dbReference type="InterPro" id="IPR023091">
    <property type="entry name" value="MetalPrtase_cat_dom_sf_prd"/>
</dbReference>
<dbReference type="Gramene" id="Mp5g02890.2">
    <property type="protein sequence ID" value="Mp5g02890.2.cds"/>
    <property type="gene ID" value="Mp5g02890"/>
</dbReference>
<dbReference type="OMA" id="KMRKRAP"/>
<dbReference type="EMBL" id="KZ772796">
    <property type="protein sequence ID" value="PTQ30461.1"/>
    <property type="molecule type" value="Genomic_DNA"/>
</dbReference>